<gene>
    <name evidence="4" type="primary">mpt63</name>
    <name evidence="4" type="ORF">MYXE_32750</name>
</gene>
<dbReference type="Proteomes" id="UP000464624">
    <property type="component" value="Chromosome"/>
</dbReference>
<accession>A0AAD1M2H8</accession>
<name>A0AAD1M2H8_MYCXE</name>
<dbReference type="RefSeq" id="WP_085194994.1">
    <property type="nucleotide sequence ID" value="NZ_AP022314.1"/>
</dbReference>
<dbReference type="Pfam" id="PF09167">
    <property type="entry name" value="DUF1942"/>
    <property type="match status" value="1"/>
</dbReference>
<dbReference type="EMBL" id="AP022314">
    <property type="protein sequence ID" value="BBU23485.1"/>
    <property type="molecule type" value="Genomic_DNA"/>
</dbReference>
<organism evidence="4 5">
    <name type="scientific">Mycobacterium xenopi</name>
    <dbReference type="NCBI Taxonomy" id="1789"/>
    <lineage>
        <taxon>Bacteria</taxon>
        <taxon>Bacillati</taxon>
        <taxon>Actinomycetota</taxon>
        <taxon>Actinomycetes</taxon>
        <taxon>Mycobacteriales</taxon>
        <taxon>Mycobacteriaceae</taxon>
        <taxon>Mycobacterium</taxon>
    </lineage>
</organism>
<dbReference type="KEGG" id="mxe:MYXE_32750"/>
<feature type="signal peptide" evidence="2">
    <location>
        <begin position="1"/>
        <end position="25"/>
    </location>
</feature>
<evidence type="ECO:0000313" key="5">
    <source>
        <dbReference type="Proteomes" id="UP000464624"/>
    </source>
</evidence>
<keyword evidence="1 2" id="KW-0732">Signal</keyword>
<dbReference type="SUPFAM" id="SSF81982">
    <property type="entry name" value="Antigen MPT63/MPB63 (immunoprotective extracellular protein)"/>
    <property type="match status" value="1"/>
</dbReference>
<dbReference type="InterPro" id="IPR029050">
    <property type="entry name" value="Immunoprotect_excell_Ig-like"/>
</dbReference>
<sequence length="161" mass="16527">MKFTRAAVKAAIGAAAVATATVFTAATASAVNPTIQRFGTTEQLVDGPLVTAYTVSNLQPSNVVIPGYPPAGKIWQADVTAVAQSGTVTPLVADFNARAGNGQNYRVIIPPQPAPNGLSDAPLAQGQQASGKIYFDVTGAPPDSVVYNDGVEDVLIWTTNA</sequence>
<evidence type="ECO:0000259" key="3">
    <source>
        <dbReference type="Pfam" id="PF09167"/>
    </source>
</evidence>
<protein>
    <submittedName>
        <fullName evidence="4">Immunogenic protein MPT63</fullName>
    </submittedName>
</protein>
<evidence type="ECO:0000313" key="4">
    <source>
        <dbReference type="EMBL" id="BBU23485.1"/>
    </source>
</evidence>
<proteinExistence type="predicted"/>
<dbReference type="Gene3D" id="2.60.40.1240">
    <property type="match status" value="1"/>
</dbReference>
<dbReference type="GO" id="GO:0005615">
    <property type="term" value="C:extracellular space"/>
    <property type="evidence" value="ECO:0007669"/>
    <property type="project" value="InterPro"/>
</dbReference>
<dbReference type="InterPro" id="IPR015250">
    <property type="entry name" value="MPT63-like"/>
</dbReference>
<reference evidence="4 5" key="1">
    <citation type="submission" date="2019-12" db="EMBL/GenBank/DDBJ databases">
        <title>Complete genome sequence of Mycolicibacterium xenopi str. JCM15661T.</title>
        <authorList>
            <person name="Yoshida M."/>
            <person name="Fukano H."/>
            <person name="Asakura T."/>
            <person name="Hoshino Y."/>
        </authorList>
    </citation>
    <scope>NUCLEOTIDE SEQUENCE [LARGE SCALE GENOMIC DNA]</scope>
    <source>
        <strain evidence="4 5">JCM 15661T</strain>
    </source>
</reference>
<evidence type="ECO:0000256" key="1">
    <source>
        <dbReference type="ARBA" id="ARBA00022729"/>
    </source>
</evidence>
<evidence type="ECO:0000256" key="2">
    <source>
        <dbReference type="SAM" id="SignalP"/>
    </source>
</evidence>
<feature type="domain" description="MPT63-like" evidence="3">
    <location>
        <begin position="33"/>
        <end position="157"/>
    </location>
</feature>
<dbReference type="AlphaFoldDB" id="A0AAD1M2H8"/>
<feature type="chain" id="PRO_5042053653" evidence="2">
    <location>
        <begin position="26"/>
        <end position="161"/>
    </location>
</feature>